<dbReference type="PANTHER" id="PTHR42759:SF5">
    <property type="entry name" value="METHANOL DEHYDROGENASE REGULATOR"/>
    <property type="match status" value="1"/>
</dbReference>
<feature type="domain" description="AAA+ ATPase" evidence="5">
    <location>
        <begin position="64"/>
        <end position="205"/>
    </location>
</feature>
<dbReference type="STRING" id="684552.SAMN04489719_2254"/>
<organism evidence="6 7">
    <name type="scientific">Agrococcus carbonis</name>
    <dbReference type="NCBI Taxonomy" id="684552"/>
    <lineage>
        <taxon>Bacteria</taxon>
        <taxon>Bacillati</taxon>
        <taxon>Actinomycetota</taxon>
        <taxon>Actinomycetes</taxon>
        <taxon>Micrococcales</taxon>
        <taxon>Microbacteriaceae</taxon>
        <taxon>Agrococcus</taxon>
    </lineage>
</organism>
<evidence type="ECO:0000256" key="1">
    <source>
        <dbReference type="ARBA" id="ARBA00022741"/>
    </source>
</evidence>
<dbReference type="SMART" id="SM00382">
    <property type="entry name" value="AAA"/>
    <property type="match status" value="1"/>
</dbReference>
<dbReference type="InterPro" id="IPR050764">
    <property type="entry name" value="CbbQ/NirQ/NorQ/GpvN"/>
</dbReference>
<dbReference type="SUPFAM" id="SSF52540">
    <property type="entry name" value="P-loop containing nucleoside triphosphate hydrolases"/>
    <property type="match status" value="1"/>
</dbReference>
<feature type="region of interest" description="Disordered" evidence="4">
    <location>
        <begin position="1"/>
        <end position="23"/>
    </location>
</feature>
<dbReference type="InterPro" id="IPR011703">
    <property type="entry name" value="ATPase_AAA-3"/>
</dbReference>
<dbReference type="InterPro" id="IPR041628">
    <property type="entry name" value="ChlI/MoxR_AAA_lid"/>
</dbReference>
<dbReference type="Gene3D" id="3.40.50.300">
    <property type="entry name" value="P-loop containing nucleotide triphosphate hydrolases"/>
    <property type="match status" value="1"/>
</dbReference>
<dbReference type="Gene3D" id="1.10.8.80">
    <property type="entry name" value="Magnesium chelatase subunit I, C-Terminal domain"/>
    <property type="match status" value="1"/>
</dbReference>
<dbReference type="PANTHER" id="PTHR42759">
    <property type="entry name" value="MOXR FAMILY PROTEIN"/>
    <property type="match status" value="1"/>
</dbReference>
<sequence length="341" mass="36721">MSDDAGRPAARSGEGRAAVAGPQPMLDLAPELPATAGERIERAVASVIAGKREEIRTVLTVLLAEGHVLLEDVPGVGKTQLARAFAAAVGGTVRRIQCTPDLLPSDITGMSMLDQRSGELRFQPGPVFANIVIADEINRASPKTQAALLECMAEGQVTVDGVTHVLPKPFLVVATQNPIDMEGTYALPEAQRDRFMARLELGYPDEDAEHAMVSARETAQPLDSVTAVTTQEQFQAEIDAAHAVRAHELVERYAVRLARATRAHPDVRLGASPRATLQLVRAAKAHAHLSGRDWLSPDDVRALAVHVLPHHLVMHDPHARYQDARDVVSQALAQTVAPVMR</sequence>
<name>A0A1H1RYV4_9MICO</name>
<reference evidence="7" key="1">
    <citation type="submission" date="2016-10" db="EMBL/GenBank/DDBJ databases">
        <authorList>
            <person name="Varghese N."/>
            <person name="Submissions S."/>
        </authorList>
    </citation>
    <scope>NUCLEOTIDE SEQUENCE [LARGE SCALE GENOMIC DNA]</scope>
    <source>
        <strain evidence="7">DSM 22965</strain>
    </source>
</reference>
<evidence type="ECO:0000256" key="3">
    <source>
        <dbReference type="ARBA" id="ARBA00061607"/>
    </source>
</evidence>
<keyword evidence="7" id="KW-1185">Reference proteome</keyword>
<dbReference type="RefSeq" id="WP_407922506.1">
    <property type="nucleotide sequence ID" value="NZ_LT629734.1"/>
</dbReference>
<dbReference type="GO" id="GO:0016887">
    <property type="term" value="F:ATP hydrolysis activity"/>
    <property type="evidence" value="ECO:0007669"/>
    <property type="project" value="InterPro"/>
</dbReference>
<accession>A0A1H1RYV4</accession>
<evidence type="ECO:0000256" key="2">
    <source>
        <dbReference type="ARBA" id="ARBA00022840"/>
    </source>
</evidence>
<keyword evidence="2" id="KW-0067">ATP-binding</keyword>
<gene>
    <name evidence="6" type="ORF">SAMN04489719_2254</name>
</gene>
<dbReference type="FunFam" id="3.40.50.300:FF:000640">
    <property type="entry name" value="MoxR family ATPase"/>
    <property type="match status" value="1"/>
</dbReference>
<dbReference type="PIRSF" id="PIRSF002849">
    <property type="entry name" value="AAA_ATPase_chaperone_MoxR_prd"/>
    <property type="match status" value="1"/>
</dbReference>
<proteinExistence type="inferred from homology"/>
<evidence type="ECO:0000259" key="5">
    <source>
        <dbReference type="SMART" id="SM00382"/>
    </source>
</evidence>
<protein>
    <submittedName>
        <fullName evidence="6">MoxR-like ATPase</fullName>
    </submittedName>
</protein>
<evidence type="ECO:0000313" key="6">
    <source>
        <dbReference type="EMBL" id="SDS40904.1"/>
    </source>
</evidence>
<evidence type="ECO:0000313" key="7">
    <source>
        <dbReference type="Proteomes" id="UP000199649"/>
    </source>
</evidence>
<dbReference type="EMBL" id="LT629734">
    <property type="protein sequence ID" value="SDS40904.1"/>
    <property type="molecule type" value="Genomic_DNA"/>
</dbReference>
<dbReference type="Pfam" id="PF07726">
    <property type="entry name" value="AAA_3"/>
    <property type="match status" value="1"/>
</dbReference>
<dbReference type="InterPro" id="IPR027417">
    <property type="entry name" value="P-loop_NTPase"/>
</dbReference>
<dbReference type="Pfam" id="PF17863">
    <property type="entry name" value="AAA_lid_2"/>
    <property type="match status" value="1"/>
</dbReference>
<dbReference type="InterPro" id="IPR003593">
    <property type="entry name" value="AAA+_ATPase"/>
</dbReference>
<comment type="similarity">
    <text evidence="3">Belongs to the MoxR family.</text>
</comment>
<dbReference type="CDD" id="cd00009">
    <property type="entry name" value="AAA"/>
    <property type="match status" value="1"/>
</dbReference>
<dbReference type="AlphaFoldDB" id="A0A1H1RYV4"/>
<dbReference type="Proteomes" id="UP000199649">
    <property type="component" value="Chromosome I"/>
</dbReference>
<keyword evidence="1" id="KW-0547">Nucleotide-binding</keyword>
<evidence type="ECO:0000256" key="4">
    <source>
        <dbReference type="SAM" id="MobiDB-lite"/>
    </source>
</evidence>
<dbReference type="GO" id="GO:0005524">
    <property type="term" value="F:ATP binding"/>
    <property type="evidence" value="ECO:0007669"/>
    <property type="project" value="UniProtKB-KW"/>
</dbReference>